<evidence type="ECO:0000313" key="1">
    <source>
        <dbReference type="EMBL" id="ABO80923.1"/>
    </source>
</evidence>
<gene>
    <name evidence="1" type="ORF">MtrDRAFT_AC144563g41v2</name>
</gene>
<accession>A4PU23</accession>
<dbReference type="AlphaFoldDB" id="A4PU23"/>
<dbReference type="EMBL" id="AC144563">
    <property type="protein sequence ID" value="ABO80923.1"/>
    <property type="molecule type" value="Genomic_DNA"/>
</dbReference>
<reference evidence="1" key="2">
    <citation type="submission" date="2007-04" db="EMBL/GenBank/DDBJ databases">
        <authorList>
            <consortium name="The International Medicago Genome Annotation Group"/>
        </authorList>
    </citation>
    <scope>NUCLEOTIDE SEQUENCE</scope>
</reference>
<reference evidence="1" key="1">
    <citation type="submission" date="2006-10" db="EMBL/GenBank/DDBJ databases">
        <authorList>
            <person name="Shaull S."/>
            <person name="Lin S."/>
            <person name="Dixon R."/>
            <person name="May G."/>
            <person name="Sumner L."/>
            <person name="Gonzales B."/>
            <person name="Cook D."/>
            <person name="Kim D."/>
            <person name="Roe B.A."/>
        </authorList>
    </citation>
    <scope>NUCLEOTIDE SEQUENCE</scope>
</reference>
<name>A4PU23_MEDTR</name>
<organism evidence="1">
    <name type="scientific">Medicago truncatula</name>
    <name type="common">Barrel medic</name>
    <name type="synonym">Medicago tribuloides</name>
    <dbReference type="NCBI Taxonomy" id="3880"/>
    <lineage>
        <taxon>Eukaryota</taxon>
        <taxon>Viridiplantae</taxon>
        <taxon>Streptophyta</taxon>
        <taxon>Embryophyta</taxon>
        <taxon>Tracheophyta</taxon>
        <taxon>Spermatophyta</taxon>
        <taxon>Magnoliopsida</taxon>
        <taxon>eudicotyledons</taxon>
        <taxon>Gunneridae</taxon>
        <taxon>Pentapetalae</taxon>
        <taxon>rosids</taxon>
        <taxon>fabids</taxon>
        <taxon>Fabales</taxon>
        <taxon>Fabaceae</taxon>
        <taxon>Papilionoideae</taxon>
        <taxon>50 kb inversion clade</taxon>
        <taxon>NPAAA clade</taxon>
        <taxon>Hologalegina</taxon>
        <taxon>IRL clade</taxon>
        <taxon>Trifolieae</taxon>
        <taxon>Medicago</taxon>
    </lineage>
</organism>
<sequence>MDARKKNRVRCVGEHEFMSTVGEDEELEVLEKMKEEIILVPHLPAT</sequence>
<proteinExistence type="predicted"/>
<protein>
    <submittedName>
        <fullName evidence="1">Uncharacterized protein</fullName>
    </submittedName>
</protein>